<dbReference type="AlphaFoldDB" id="A0A517ZG77"/>
<sequence>MRLDGKVALITGAGRGIGRGCAEAFVDAGAKVVLNDRPGNPDLPGTLEEIKTLGGTAWAVEADVFGREGCEQLVETALQAAGQIDILVSNVAFSRRADFLDCDPDEFEQGVRGTFVSGFHIAQPVARHMAERGEGGKIIFISSVQAELPIARCAPYGASKAALNHMAETMSVELCQHRINVNVIEPGWTDTPGERATFSEETLEHEASQLPWGRLGTPLDIGRAALFLASDYADYITGAILPVDGGFRFKDWRPSQVTPVRSARSGADGNASTDGPSA</sequence>
<accession>A0A517ZG77</accession>
<keyword evidence="6" id="KW-1185">Reference proteome</keyword>
<dbReference type="PRINTS" id="PR00080">
    <property type="entry name" value="SDRFAMILY"/>
</dbReference>
<name>A0A517ZG77_9PLAN</name>
<dbReference type="InterPro" id="IPR002347">
    <property type="entry name" value="SDR_fam"/>
</dbReference>
<dbReference type="FunFam" id="3.40.50.720:FF:000084">
    <property type="entry name" value="Short-chain dehydrogenase reductase"/>
    <property type="match status" value="1"/>
</dbReference>
<evidence type="ECO:0000313" key="6">
    <source>
        <dbReference type="Proteomes" id="UP000320496"/>
    </source>
</evidence>
<dbReference type="EMBL" id="CP036275">
    <property type="protein sequence ID" value="QDU41487.1"/>
    <property type="molecule type" value="Genomic_DNA"/>
</dbReference>
<dbReference type="Proteomes" id="UP000320496">
    <property type="component" value="Chromosome"/>
</dbReference>
<dbReference type="PROSITE" id="PS00061">
    <property type="entry name" value="ADH_SHORT"/>
    <property type="match status" value="1"/>
</dbReference>
<evidence type="ECO:0000259" key="4">
    <source>
        <dbReference type="SMART" id="SM00822"/>
    </source>
</evidence>
<dbReference type="GO" id="GO:0047936">
    <property type="term" value="F:glucose 1-dehydrogenase [NAD(P)+] activity"/>
    <property type="evidence" value="ECO:0007669"/>
    <property type="project" value="UniProtKB-EC"/>
</dbReference>
<dbReference type="EC" id="1.1.1.47" evidence="5"/>
<dbReference type="PANTHER" id="PTHR43639:SF1">
    <property type="entry name" value="SHORT-CHAIN DEHYDROGENASE_REDUCTASE FAMILY PROTEIN"/>
    <property type="match status" value="1"/>
</dbReference>
<gene>
    <name evidence="5" type="primary">ycdF</name>
    <name evidence="5" type="ORF">Mal4_58550</name>
</gene>
<evidence type="ECO:0000256" key="3">
    <source>
        <dbReference type="SAM" id="MobiDB-lite"/>
    </source>
</evidence>
<proteinExistence type="inferred from homology"/>
<dbReference type="PANTHER" id="PTHR43639">
    <property type="entry name" value="OXIDOREDUCTASE, SHORT-CHAIN DEHYDROGENASE/REDUCTASE FAMILY (AFU_ORTHOLOGUE AFUA_5G02870)"/>
    <property type="match status" value="1"/>
</dbReference>
<reference evidence="5 6" key="1">
    <citation type="submission" date="2019-02" db="EMBL/GenBank/DDBJ databases">
        <title>Deep-cultivation of Planctomycetes and their phenomic and genomic characterization uncovers novel biology.</title>
        <authorList>
            <person name="Wiegand S."/>
            <person name="Jogler M."/>
            <person name="Boedeker C."/>
            <person name="Pinto D."/>
            <person name="Vollmers J."/>
            <person name="Rivas-Marin E."/>
            <person name="Kohn T."/>
            <person name="Peeters S.H."/>
            <person name="Heuer A."/>
            <person name="Rast P."/>
            <person name="Oberbeckmann S."/>
            <person name="Bunk B."/>
            <person name="Jeske O."/>
            <person name="Meyerdierks A."/>
            <person name="Storesund J.E."/>
            <person name="Kallscheuer N."/>
            <person name="Luecker S."/>
            <person name="Lage O.M."/>
            <person name="Pohl T."/>
            <person name="Merkel B.J."/>
            <person name="Hornburger P."/>
            <person name="Mueller R.-W."/>
            <person name="Bruemmer F."/>
            <person name="Labrenz M."/>
            <person name="Spormann A.M."/>
            <person name="Op den Camp H."/>
            <person name="Overmann J."/>
            <person name="Amann R."/>
            <person name="Jetten M.S.M."/>
            <person name="Mascher T."/>
            <person name="Medema M.H."/>
            <person name="Devos D.P."/>
            <person name="Kaster A.-K."/>
            <person name="Ovreas L."/>
            <person name="Rohde M."/>
            <person name="Galperin M.Y."/>
            <person name="Jogler C."/>
        </authorList>
    </citation>
    <scope>NUCLEOTIDE SEQUENCE [LARGE SCALE GENOMIC DNA]</scope>
    <source>
        <strain evidence="5 6">Mal4</strain>
    </source>
</reference>
<dbReference type="Pfam" id="PF13561">
    <property type="entry name" value="adh_short_C2"/>
    <property type="match status" value="1"/>
</dbReference>
<evidence type="ECO:0000256" key="1">
    <source>
        <dbReference type="ARBA" id="ARBA00006484"/>
    </source>
</evidence>
<dbReference type="InterPro" id="IPR057326">
    <property type="entry name" value="KR_dom"/>
</dbReference>
<feature type="region of interest" description="Disordered" evidence="3">
    <location>
        <begin position="258"/>
        <end position="278"/>
    </location>
</feature>
<dbReference type="InterPro" id="IPR020904">
    <property type="entry name" value="Sc_DH/Rdtase_CS"/>
</dbReference>
<dbReference type="KEGG" id="mri:Mal4_58550"/>
<dbReference type="SUPFAM" id="SSF51735">
    <property type="entry name" value="NAD(P)-binding Rossmann-fold domains"/>
    <property type="match status" value="1"/>
</dbReference>
<dbReference type="RefSeq" id="WP_145372946.1">
    <property type="nucleotide sequence ID" value="NZ_CP036275.1"/>
</dbReference>
<feature type="domain" description="Ketoreductase" evidence="4">
    <location>
        <begin position="6"/>
        <end position="191"/>
    </location>
</feature>
<dbReference type="OrthoDB" id="9804774at2"/>
<evidence type="ECO:0000313" key="5">
    <source>
        <dbReference type="EMBL" id="QDU41487.1"/>
    </source>
</evidence>
<evidence type="ECO:0000256" key="2">
    <source>
        <dbReference type="ARBA" id="ARBA00023002"/>
    </source>
</evidence>
<dbReference type="PRINTS" id="PR00081">
    <property type="entry name" value="GDHRDH"/>
</dbReference>
<keyword evidence="2 5" id="KW-0560">Oxidoreductase</keyword>
<dbReference type="Gene3D" id="3.40.50.720">
    <property type="entry name" value="NAD(P)-binding Rossmann-like Domain"/>
    <property type="match status" value="1"/>
</dbReference>
<dbReference type="CDD" id="cd05233">
    <property type="entry name" value="SDR_c"/>
    <property type="match status" value="1"/>
</dbReference>
<protein>
    <submittedName>
        <fullName evidence="5">Glucose 1-dehydrogenase 2</fullName>
        <ecNumber evidence="5">1.1.1.47</ecNumber>
    </submittedName>
</protein>
<organism evidence="5 6">
    <name type="scientific">Maioricimonas rarisocia</name>
    <dbReference type="NCBI Taxonomy" id="2528026"/>
    <lineage>
        <taxon>Bacteria</taxon>
        <taxon>Pseudomonadati</taxon>
        <taxon>Planctomycetota</taxon>
        <taxon>Planctomycetia</taxon>
        <taxon>Planctomycetales</taxon>
        <taxon>Planctomycetaceae</taxon>
        <taxon>Maioricimonas</taxon>
    </lineage>
</organism>
<dbReference type="InterPro" id="IPR036291">
    <property type="entry name" value="NAD(P)-bd_dom_sf"/>
</dbReference>
<comment type="similarity">
    <text evidence="1">Belongs to the short-chain dehydrogenases/reductases (SDR) family.</text>
</comment>
<dbReference type="SMART" id="SM00822">
    <property type="entry name" value="PKS_KR"/>
    <property type="match status" value="1"/>
</dbReference>